<dbReference type="Pfam" id="PF04122">
    <property type="entry name" value="CW_binding_2"/>
    <property type="match status" value="3"/>
</dbReference>
<dbReference type="EMBL" id="BMEM01000002">
    <property type="protein sequence ID" value="GGF50886.1"/>
    <property type="molecule type" value="Genomic_DNA"/>
</dbReference>
<protein>
    <recommendedName>
        <fullName evidence="1">D-alanyl-D-alanine carboxypeptidase-like core domain-containing protein</fullName>
    </recommendedName>
</protein>
<dbReference type="PANTHER" id="PTHR34385">
    <property type="entry name" value="D-ALANYL-D-ALANINE CARBOXYPEPTIDASE"/>
    <property type="match status" value="1"/>
</dbReference>
<gene>
    <name evidence="2" type="ORF">GCM10011366_18400</name>
</gene>
<dbReference type="Proteomes" id="UP000605670">
    <property type="component" value="Unassembled WGS sequence"/>
</dbReference>
<name>A0A917BNI6_9MICO</name>
<organism evidence="2 3">
    <name type="scientific">Ornithinimicrobium tianjinense</name>
    <dbReference type="NCBI Taxonomy" id="1195761"/>
    <lineage>
        <taxon>Bacteria</taxon>
        <taxon>Bacillati</taxon>
        <taxon>Actinomycetota</taxon>
        <taxon>Actinomycetes</taxon>
        <taxon>Micrococcales</taxon>
        <taxon>Ornithinimicrobiaceae</taxon>
        <taxon>Ornithinimicrobium</taxon>
    </lineage>
</organism>
<dbReference type="InterPro" id="IPR003709">
    <property type="entry name" value="VanY-like_core_dom"/>
</dbReference>
<evidence type="ECO:0000259" key="1">
    <source>
        <dbReference type="Pfam" id="PF02557"/>
    </source>
</evidence>
<dbReference type="AlphaFoldDB" id="A0A917BNI6"/>
<dbReference type="GO" id="GO:0006508">
    <property type="term" value="P:proteolysis"/>
    <property type="evidence" value="ECO:0007669"/>
    <property type="project" value="InterPro"/>
</dbReference>
<feature type="domain" description="D-alanyl-D-alanine carboxypeptidase-like core" evidence="1">
    <location>
        <begin position="403"/>
        <end position="530"/>
    </location>
</feature>
<dbReference type="SUPFAM" id="SSF55166">
    <property type="entry name" value="Hedgehog/DD-peptidase"/>
    <property type="match status" value="1"/>
</dbReference>
<dbReference type="InterPro" id="IPR007253">
    <property type="entry name" value="Cell_wall-bd_2"/>
</dbReference>
<dbReference type="PANTHER" id="PTHR34385:SF1">
    <property type="entry name" value="PEPTIDOGLYCAN L-ALANYL-D-GLUTAMATE ENDOPEPTIDASE CWLK"/>
    <property type="match status" value="1"/>
</dbReference>
<proteinExistence type="predicted"/>
<keyword evidence="3" id="KW-1185">Reference proteome</keyword>
<dbReference type="GO" id="GO:0008233">
    <property type="term" value="F:peptidase activity"/>
    <property type="evidence" value="ECO:0007669"/>
    <property type="project" value="InterPro"/>
</dbReference>
<comment type="caution">
    <text evidence="2">The sequence shown here is derived from an EMBL/GenBank/DDBJ whole genome shotgun (WGS) entry which is preliminary data.</text>
</comment>
<dbReference type="Gene3D" id="3.30.1380.10">
    <property type="match status" value="1"/>
</dbReference>
<dbReference type="CDD" id="cd14852">
    <property type="entry name" value="LD-carboxypeptidase"/>
    <property type="match status" value="1"/>
</dbReference>
<dbReference type="InterPro" id="IPR058193">
    <property type="entry name" value="VanY/YodJ_core_dom"/>
</dbReference>
<dbReference type="InterPro" id="IPR009045">
    <property type="entry name" value="Zn_M74/Hedgehog-like"/>
</dbReference>
<dbReference type="RefSeq" id="WP_188430060.1">
    <property type="nucleotide sequence ID" value="NZ_BAABKH010000001.1"/>
</dbReference>
<sequence length="558" mass="58704">MAGIQKRVRARAVLTFVTGLLGLTLVVPGPASADMPAPNEAGSAAVQPEADLGAAATATATATPMVAVPSSRLAGANRYETAAAISRASFPWGARTAYLARGDLFADAIAAGSLADGPVLLVTSRCGSLPEAVATELGRLDPDRVVALGGSLAVCDETLRVAAEGRTAERLGGADRFATAALIARRAFPEGARTVYLAEHRESADAVAGGTLTDGPVLLVWRGSAVPADATVAAVEALGPDRVVALGGASAVTDQALAAAAAGRTTERVAGANRYETAALIAARAFPDGSDRTYLANGVTMADAVAGGSLSRGPVLLVPPECRVLPEATWRRISSAPPARVTALGGTAAVCTEQLATGARMAVFSPWESAGPGRLHDLVTKTRAVDPLHYVPSDLTPWRTTRHELRPEVDTMLEALFDGAAAAGKSGLYVRSAFRSYEEQQETYDYWVDLVGREEADLISARPGHSEHQLGLAVDLGSRSCDGWDCFDDTPEGRWVVSNAHRYGFIVRYPEGGTRVTGYSYEPWHLRYVGPRAAWMMHVRDRRYWDTYQPVAVADATL</sequence>
<dbReference type="Pfam" id="PF02557">
    <property type="entry name" value="VanY"/>
    <property type="match status" value="1"/>
</dbReference>
<accession>A0A917BNI6</accession>
<reference evidence="2" key="2">
    <citation type="submission" date="2020-09" db="EMBL/GenBank/DDBJ databases">
        <authorList>
            <person name="Sun Q."/>
            <person name="Zhou Y."/>
        </authorList>
    </citation>
    <scope>NUCLEOTIDE SEQUENCE</scope>
    <source>
        <strain evidence="2">CGMCC 1.12160</strain>
    </source>
</reference>
<evidence type="ECO:0000313" key="2">
    <source>
        <dbReference type="EMBL" id="GGF50886.1"/>
    </source>
</evidence>
<evidence type="ECO:0000313" key="3">
    <source>
        <dbReference type="Proteomes" id="UP000605670"/>
    </source>
</evidence>
<reference evidence="2" key="1">
    <citation type="journal article" date="2014" name="Int. J. Syst. Evol. Microbiol.">
        <title>Complete genome sequence of Corynebacterium casei LMG S-19264T (=DSM 44701T), isolated from a smear-ripened cheese.</title>
        <authorList>
            <consortium name="US DOE Joint Genome Institute (JGI-PGF)"/>
            <person name="Walter F."/>
            <person name="Albersmeier A."/>
            <person name="Kalinowski J."/>
            <person name="Ruckert C."/>
        </authorList>
    </citation>
    <scope>NUCLEOTIDE SEQUENCE</scope>
    <source>
        <strain evidence="2">CGMCC 1.12160</strain>
    </source>
</reference>
<dbReference type="InterPro" id="IPR052179">
    <property type="entry name" value="DD-CPase-like"/>
</dbReference>